<proteinExistence type="predicted"/>
<reference evidence="1" key="1">
    <citation type="journal article" date="2013" name="Nature">
        <title>Draft genome of the wheat A-genome progenitor Triticum urartu.</title>
        <authorList>
            <person name="Ling H.Q."/>
            <person name="Zhao S."/>
            <person name="Liu D."/>
            <person name="Wang J."/>
            <person name="Sun H."/>
            <person name="Zhang C."/>
            <person name="Fan H."/>
            <person name="Li D."/>
            <person name="Dong L."/>
            <person name="Tao Y."/>
            <person name="Gao C."/>
            <person name="Wu H."/>
            <person name="Li Y."/>
            <person name="Cui Y."/>
            <person name="Guo X."/>
            <person name="Zheng S."/>
            <person name="Wang B."/>
            <person name="Yu K."/>
            <person name="Liang Q."/>
            <person name="Yang W."/>
            <person name="Lou X."/>
            <person name="Chen J."/>
            <person name="Feng M."/>
            <person name="Jian J."/>
            <person name="Zhang X."/>
            <person name="Luo G."/>
            <person name="Jiang Y."/>
            <person name="Liu J."/>
            <person name="Wang Z."/>
            <person name="Sha Y."/>
            <person name="Zhang B."/>
            <person name="Wu H."/>
            <person name="Tang D."/>
            <person name="Shen Q."/>
            <person name="Xue P."/>
            <person name="Zou S."/>
            <person name="Wang X."/>
            <person name="Liu X."/>
            <person name="Wang F."/>
            <person name="Yang Y."/>
            <person name="An X."/>
            <person name="Dong Z."/>
            <person name="Zhang K."/>
            <person name="Zhang X."/>
            <person name="Luo M.C."/>
            <person name="Dvorak J."/>
            <person name="Tong Y."/>
            <person name="Wang J."/>
            <person name="Yang H."/>
            <person name="Li Z."/>
            <person name="Wang D."/>
            <person name="Zhang A."/>
            <person name="Wang J."/>
        </authorList>
    </citation>
    <scope>NUCLEOTIDE SEQUENCE</scope>
</reference>
<dbReference type="AlphaFoldDB" id="M8A3Y1"/>
<accession>M8A3Y1</accession>
<protein>
    <submittedName>
        <fullName evidence="1">Uncharacterized protein</fullName>
    </submittedName>
</protein>
<dbReference type="InterPro" id="IPR008511">
    <property type="entry name" value="ROH1-like"/>
</dbReference>
<dbReference type="Pfam" id="PF05633">
    <property type="entry name" value="ROH1-like"/>
    <property type="match status" value="1"/>
</dbReference>
<evidence type="ECO:0000313" key="1">
    <source>
        <dbReference type="EMBL" id="EMS55129.1"/>
    </source>
</evidence>
<sequence>MALMELLRSEARGRSCPSAAVCPAVYMAGAPAAVPHHSLSSTPTKKSTETKPRPSPKPTTSPRMAAAETPPPTGGMGFLGLLSFRRSATAVASFDPAQDDELLVLDALQAHVADRLAALSTSAQQGQQGPVLSLAFLSKLLDAVHSARSTAGSASGAAAPQQPHSF</sequence>
<dbReference type="EMBL" id="KD174402">
    <property type="protein sequence ID" value="EMS55129.1"/>
    <property type="molecule type" value="Genomic_DNA"/>
</dbReference>
<organism evidence="1">
    <name type="scientific">Triticum urartu</name>
    <name type="common">Red wild einkorn</name>
    <name type="synonym">Crithodium urartu</name>
    <dbReference type="NCBI Taxonomy" id="4572"/>
    <lineage>
        <taxon>Eukaryota</taxon>
        <taxon>Viridiplantae</taxon>
        <taxon>Streptophyta</taxon>
        <taxon>Embryophyta</taxon>
        <taxon>Tracheophyta</taxon>
        <taxon>Spermatophyta</taxon>
        <taxon>Magnoliopsida</taxon>
        <taxon>Liliopsida</taxon>
        <taxon>Poales</taxon>
        <taxon>Poaceae</taxon>
        <taxon>BOP clade</taxon>
        <taxon>Pooideae</taxon>
        <taxon>Triticodae</taxon>
        <taxon>Triticeae</taxon>
        <taxon>Triticinae</taxon>
        <taxon>Triticum</taxon>
    </lineage>
</organism>
<gene>
    <name evidence="1" type="ORF">TRIUR3_33154</name>
</gene>
<name>M8A3Y1_TRIUA</name>